<keyword evidence="3 5" id="KW-0067">ATP-binding</keyword>
<dbReference type="FunFam" id="3.40.50.300:FF:000425">
    <property type="entry name" value="Probable ABC transporter, ATP-binding subunit"/>
    <property type="match status" value="1"/>
</dbReference>
<organism evidence="5 6">
    <name type="scientific">Elstera cyanobacteriorum</name>
    <dbReference type="NCBI Taxonomy" id="2022747"/>
    <lineage>
        <taxon>Bacteria</taxon>
        <taxon>Pseudomonadati</taxon>
        <taxon>Pseudomonadota</taxon>
        <taxon>Alphaproteobacteria</taxon>
        <taxon>Rhodospirillales</taxon>
        <taxon>Rhodospirillaceae</taxon>
        <taxon>Elstera</taxon>
    </lineage>
</organism>
<evidence type="ECO:0000313" key="5">
    <source>
        <dbReference type="EMBL" id="OYQ20740.1"/>
    </source>
</evidence>
<dbReference type="GO" id="GO:0043190">
    <property type="term" value="C:ATP-binding cassette (ABC) transporter complex"/>
    <property type="evidence" value="ECO:0007669"/>
    <property type="project" value="InterPro"/>
</dbReference>
<comment type="caution">
    <text evidence="5">The sequence shown here is derived from an EMBL/GenBank/DDBJ whole genome shotgun (WGS) entry which is preliminary data.</text>
</comment>
<dbReference type="PROSITE" id="PS00211">
    <property type="entry name" value="ABC_TRANSPORTER_1"/>
    <property type="match status" value="1"/>
</dbReference>
<proteinExistence type="predicted"/>
<dbReference type="InterPro" id="IPR003593">
    <property type="entry name" value="AAA+_ATPase"/>
</dbReference>
<dbReference type="InterPro" id="IPR027417">
    <property type="entry name" value="P-loop_NTPase"/>
</dbReference>
<keyword evidence="6" id="KW-1185">Reference proteome</keyword>
<accession>A0A255XWW8</accession>
<evidence type="ECO:0000256" key="1">
    <source>
        <dbReference type="ARBA" id="ARBA00022448"/>
    </source>
</evidence>
<feature type="domain" description="ABC transporter" evidence="4">
    <location>
        <begin position="5"/>
        <end position="235"/>
    </location>
</feature>
<dbReference type="Gene3D" id="2.40.50.100">
    <property type="match status" value="1"/>
</dbReference>
<dbReference type="SUPFAM" id="SSF50331">
    <property type="entry name" value="MOP-like"/>
    <property type="match status" value="1"/>
</dbReference>
<dbReference type="AlphaFoldDB" id="A0A255XWW8"/>
<dbReference type="Pfam" id="PF08402">
    <property type="entry name" value="TOBE_2"/>
    <property type="match status" value="1"/>
</dbReference>
<dbReference type="GO" id="GO:0016887">
    <property type="term" value="F:ATP hydrolysis activity"/>
    <property type="evidence" value="ECO:0007669"/>
    <property type="project" value="InterPro"/>
</dbReference>
<dbReference type="Pfam" id="PF00005">
    <property type="entry name" value="ABC_tran"/>
    <property type="match status" value="1"/>
</dbReference>
<dbReference type="GO" id="GO:0022857">
    <property type="term" value="F:transmembrane transporter activity"/>
    <property type="evidence" value="ECO:0007669"/>
    <property type="project" value="InterPro"/>
</dbReference>
<sequence length="366" mass="38933">MAYDLECVALAKSFAGFTAVDRISLEVPQGTFFSILGPSGCGKTTLMRMIAGFEPPTSGDIRINGASILATPPNMRPVNMVFQHLALFPMMSVAENIGYGLRCRGVAREDIAKRVDEVLTRIGLPNAGPKRISQLSGGQKQRVAIARCMVLDPAVLLLDEPLGALDLKLREHMKIELKQLQHQFGTTFVYITHDQSEALVMSDRMAVMNAGRFEQVGTPQELYFKPQTAFVAGFVGDSQRWRGTVTARVADSVTVRTEGGLTLTGVAAGISEVTNGASVDIFVRPESIDLMRGEAASSAANRLSGTIETLFFNGANSRAMVKLAGGDLIAVALSATAGFGDLTVGLPVTLAFGAEHLLVFPAQGAA</sequence>
<dbReference type="SUPFAM" id="SSF52540">
    <property type="entry name" value="P-loop containing nucleoside triphosphate hydrolases"/>
    <property type="match status" value="1"/>
</dbReference>
<dbReference type="GO" id="GO:0015697">
    <property type="term" value="P:quaternary ammonium group transport"/>
    <property type="evidence" value="ECO:0007669"/>
    <property type="project" value="UniProtKB-ARBA"/>
</dbReference>
<protein>
    <submittedName>
        <fullName evidence="5">Spermidine/putrescine ABC transporter ATP-binding protein</fullName>
    </submittedName>
</protein>
<dbReference type="PROSITE" id="PS50893">
    <property type="entry name" value="ABC_TRANSPORTER_2"/>
    <property type="match status" value="1"/>
</dbReference>
<dbReference type="InterPro" id="IPR013611">
    <property type="entry name" value="Transp-assoc_OB_typ2"/>
</dbReference>
<dbReference type="InterPro" id="IPR050093">
    <property type="entry name" value="ABC_SmlMolc_Importer"/>
</dbReference>
<name>A0A255XWW8_9PROT</name>
<dbReference type="InterPro" id="IPR008995">
    <property type="entry name" value="Mo/tungstate-bd_C_term_dom"/>
</dbReference>
<dbReference type="RefSeq" id="WP_094407607.1">
    <property type="nucleotide sequence ID" value="NZ_BMJZ01000001.1"/>
</dbReference>
<dbReference type="Gene3D" id="3.40.50.300">
    <property type="entry name" value="P-loop containing nucleotide triphosphate hydrolases"/>
    <property type="match status" value="1"/>
</dbReference>
<evidence type="ECO:0000256" key="3">
    <source>
        <dbReference type="ARBA" id="ARBA00022840"/>
    </source>
</evidence>
<dbReference type="InterPro" id="IPR017871">
    <property type="entry name" value="ABC_transporter-like_CS"/>
</dbReference>
<reference evidence="5 6" key="1">
    <citation type="submission" date="2017-07" db="EMBL/GenBank/DDBJ databases">
        <title>Elstera cyanobacteriorum sp. nov., a novel bacterium isolated from cyanobacterial aggregates in a eutrophic lake.</title>
        <authorList>
            <person name="Cai H."/>
        </authorList>
    </citation>
    <scope>NUCLEOTIDE SEQUENCE [LARGE SCALE GENOMIC DNA]</scope>
    <source>
        <strain evidence="5 6">TH019</strain>
    </source>
</reference>
<keyword evidence="1" id="KW-0813">Transport</keyword>
<evidence type="ECO:0000259" key="4">
    <source>
        <dbReference type="PROSITE" id="PS50893"/>
    </source>
</evidence>
<keyword evidence="2" id="KW-0547">Nucleotide-binding</keyword>
<gene>
    <name evidence="5" type="ORF">CHR90_03540</name>
</gene>
<evidence type="ECO:0000256" key="2">
    <source>
        <dbReference type="ARBA" id="ARBA00022741"/>
    </source>
</evidence>
<dbReference type="GO" id="GO:0005524">
    <property type="term" value="F:ATP binding"/>
    <property type="evidence" value="ECO:0007669"/>
    <property type="project" value="UniProtKB-KW"/>
</dbReference>
<evidence type="ECO:0000313" key="6">
    <source>
        <dbReference type="Proteomes" id="UP000216361"/>
    </source>
</evidence>
<dbReference type="SMART" id="SM00382">
    <property type="entry name" value="AAA"/>
    <property type="match status" value="1"/>
</dbReference>
<dbReference type="PANTHER" id="PTHR42781">
    <property type="entry name" value="SPERMIDINE/PUTRESCINE IMPORT ATP-BINDING PROTEIN POTA"/>
    <property type="match status" value="1"/>
</dbReference>
<dbReference type="EMBL" id="NOXS01000026">
    <property type="protein sequence ID" value="OYQ20740.1"/>
    <property type="molecule type" value="Genomic_DNA"/>
</dbReference>
<dbReference type="Proteomes" id="UP000216361">
    <property type="component" value="Unassembled WGS sequence"/>
</dbReference>
<dbReference type="OrthoDB" id="9802264at2"/>
<dbReference type="InterPro" id="IPR003439">
    <property type="entry name" value="ABC_transporter-like_ATP-bd"/>
</dbReference>
<dbReference type="PANTHER" id="PTHR42781:SF4">
    <property type="entry name" value="SPERMIDINE_PUTRESCINE IMPORT ATP-BINDING PROTEIN POTA"/>
    <property type="match status" value="1"/>
</dbReference>